<dbReference type="InterPro" id="IPR051257">
    <property type="entry name" value="Diverse_CBS-Domain"/>
</dbReference>
<dbReference type="EMBL" id="CP036434">
    <property type="protein sequence ID" value="QDV04799.1"/>
    <property type="molecule type" value="Genomic_DNA"/>
</dbReference>
<dbReference type="SMART" id="SM00116">
    <property type="entry name" value="CBS"/>
    <property type="match status" value="1"/>
</dbReference>
<dbReference type="AlphaFoldDB" id="A0A518EL35"/>
<evidence type="ECO:0000256" key="2">
    <source>
        <dbReference type="PROSITE-ProRule" id="PRU00703"/>
    </source>
</evidence>
<reference evidence="4 5" key="1">
    <citation type="submission" date="2019-02" db="EMBL/GenBank/DDBJ databases">
        <title>Deep-cultivation of Planctomycetes and their phenomic and genomic characterization uncovers novel biology.</title>
        <authorList>
            <person name="Wiegand S."/>
            <person name="Jogler M."/>
            <person name="Boedeker C."/>
            <person name="Pinto D."/>
            <person name="Vollmers J."/>
            <person name="Rivas-Marin E."/>
            <person name="Kohn T."/>
            <person name="Peeters S.H."/>
            <person name="Heuer A."/>
            <person name="Rast P."/>
            <person name="Oberbeckmann S."/>
            <person name="Bunk B."/>
            <person name="Jeske O."/>
            <person name="Meyerdierks A."/>
            <person name="Storesund J.E."/>
            <person name="Kallscheuer N."/>
            <person name="Luecker S."/>
            <person name="Lage O.M."/>
            <person name="Pohl T."/>
            <person name="Merkel B.J."/>
            <person name="Hornburger P."/>
            <person name="Mueller R.-W."/>
            <person name="Bruemmer F."/>
            <person name="Labrenz M."/>
            <person name="Spormann A.M."/>
            <person name="Op den Camp H."/>
            <person name="Overmann J."/>
            <person name="Amann R."/>
            <person name="Jetten M.S.M."/>
            <person name="Mascher T."/>
            <person name="Medema M.H."/>
            <person name="Devos D.P."/>
            <person name="Kaster A.-K."/>
            <person name="Ovreas L."/>
            <person name="Rohde M."/>
            <person name="Galperin M.Y."/>
            <person name="Jogler C."/>
        </authorList>
    </citation>
    <scope>NUCLEOTIDE SEQUENCE [LARGE SCALE GENOMIC DNA]</scope>
    <source>
        <strain evidence="4 5">Poly30</strain>
    </source>
</reference>
<name>A0A518EL35_9BACT</name>
<keyword evidence="5" id="KW-1185">Reference proteome</keyword>
<dbReference type="Pfam" id="PF00571">
    <property type="entry name" value="CBS"/>
    <property type="match status" value="1"/>
</dbReference>
<proteinExistence type="predicted"/>
<dbReference type="Proteomes" id="UP000320390">
    <property type="component" value="Chromosome"/>
</dbReference>
<dbReference type="PANTHER" id="PTHR43080">
    <property type="entry name" value="CBS DOMAIN-CONTAINING PROTEIN CBSX3, MITOCHONDRIAL"/>
    <property type="match status" value="1"/>
</dbReference>
<protein>
    <submittedName>
        <fullName evidence="4">Inosine 5'-monophosphate dehydrogenase</fullName>
    </submittedName>
</protein>
<dbReference type="OrthoDB" id="9802114at2"/>
<keyword evidence="1 2" id="KW-0129">CBS domain</keyword>
<dbReference type="PANTHER" id="PTHR43080:SF2">
    <property type="entry name" value="CBS DOMAIN-CONTAINING PROTEIN"/>
    <property type="match status" value="1"/>
</dbReference>
<evidence type="ECO:0000313" key="4">
    <source>
        <dbReference type="EMBL" id="QDV04799.1"/>
    </source>
</evidence>
<accession>A0A518EL35</accession>
<dbReference type="SUPFAM" id="SSF54631">
    <property type="entry name" value="CBS-domain pair"/>
    <property type="match status" value="1"/>
</dbReference>
<dbReference type="InterPro" id="IPR046342">
    <property type="entry name" value="CBS_dom_sf"/>
</dbReference>
<dbReference type="InterPro" id="IPR000644">
    <property type="entry name" value="CBS_dom"/>
</dbReference>
<feature type="domain" description="CBS" evidence="3">
    <location>
        <begin position="5"/>
        <end position="65"/>
    </location>
</feature>
<evidence type="ECO:0000313" key="5">
    <source>
        <dbReference type="Proteomes" id="UP000320390"/>
    </source>
</evidence>
<gene>
    <name evidence="4" type="ORF">Poly30_02920</name>
</gene>
<sequence>MQHLMNDRDVATIQASATLRQAATEMANRSVGSLVVVDPTGRAIGIVTDRDLCIRAVATDRDPDSSTVERAMTAPLRTIAEQNEPRAHVEAIRKGAARRLPIVDAAGHPTALVTADDELRWIADVLSSLSETAQPGRFHGALRPAAALLDDLQRHLDVTDRLDESDGVSCATMMDAIHKLRSGLARGQSERGKQNHPT</sequence>
<organism evidence="4 5">
    <name type="scientific">Saltatorellus ferox</name>
    <dbReference type="NCBI Taxonomy" id="2528018"/>
    <lineage>
        <taxon>Bacteria</taxon>
        <taxon>Pseudomonadati</taxon>
        <taxon>Planctomycetota</taxon>
        <taxon>Planctomycetia</taxon>
        <taxon>Planctomycetia incertae sedis</taxon>
        <taxon>Saltatorellus</taxon>
    </lineage>
</organism>
<evidence type="ECO:0000259" key="3">
    <source>
        <dbReference type="PROSITE" id="PS51371"/>
    </source>
</evidence>
<evidence type="ECO:0000256" key="1">
    <source>
        <dbReference type="ARBA" id="ARBA00023122"/>
    </source>
</evidence>
<dbReference type="PROSITE" id="PS51371">
    <property type="entry name" value="CBS"/>
    <property type="match status" value="1"/>
</dbReference>
<dbReference type="Gene3D" id="3.10.580.10">
    <property type="entry name" value="CBS-domain"/>
    <property type="match status" value="1"/>
</dbReference>